<dbReference type="AlphaFoldDB" id="A0A8J4XT77"/>
<feature type="region of interest" description="Disordered" evidence="1">
    <location>
        <begin position="1"/>
        <end position="21"/>
    </location>
</feature>
<keyword evidence="3" id="KW-1185">Reference proteome</keyword>
<evidence type="ECO:0000313" key="2">
    <source>
        <dbReference type="EMBL" id="KAG0713230.1"/>
    </source>
</evidence>
<feature type="region of interest" description="Disordered" evidence="1">
    <location>
        <begin position="127"/>
        <end position="161"/>
    </location>
</feature>
<evidence type="ECO:0000256" key="1">
    <source>
        <dbReference type="SAM" id="MobiDB-lite"/>
    </source>
</evidence>
<sequence>MEQAAPRGSQRQRTQRRTSNPRVLEVYKANNIMCDVHHRHPESLGHVMQRCFDTWRARTNCHNRVLDCHYQGGSGRLPRLKNTVIMTRRGNRIPNIVACKADVGSWVLCVQVVAAAAAGILQHRGHTYPTGSMREQDSIQPSPPSRRAGGESWTSPRKICG</sequence>
<dbReference type="EMBL" id="JACEEZ010021659">
    <property type="protein sequence ID" value="KAG0713230.1"/>
    <property type="molecule type" value="Genomic_DNA"/>
</dbReference>
<proteinExistence type="predicted"/>
<organism evidence="2 3">
    <name type="scientific">Chionoecetes opilio</name>
    <name type="common">Atlantic snow crab</name>
    <name type="synonym">Cancer opilio</name>
    <dbReference type="NCBI Taxonomy" id="41210"/>
    <lineage>
        <taxon>Eukaryota</taxon>
        <taxon>Metazoa</taxon>
        <taxon>Ecdysozoa</taxon>
        <taxon>Arthropoda</taxon>
        <taxon>Crustacea</taxon>
        <taxon>Multicrustacea</taxon>
        <taxon>Malacostraca</taxon>
        <taxon>Eumalacostraca</taxon>
        <taxon>Eucarida</taxon>
        <taxon>Decapoda</taxon>
        <taxon>Pleocyemata</taxon>
        <taxon>Brachyura</taxon>
        <taxon>Eubrachyura</taxon>
        <taxon>Majoidea</taxon>
        <taxon>Majidae</taxon>
        <taxon>Chionoecetes</taxon>
    </lineage>
</organism>
<name>A0A8J4XT77_CHIOP</name>
<evidence type="ECO:0000313" key="3">
    <source>
        <dbReference type="Proteomes" id="UP000770661"/>
    </source>
</evidence>
<reference evidence="2" key="1">
    <citation type="submission" date="2020-07" db="EMBL/GenBank/DDBJ databases">
        <title>The High-quality genome of the commercially important snow crab, Chionoecetes opilio.</title>
        <authorList>
            <person name="Jeong J.-H."/>
            <person name="Ryu S."/>
        </authorList>
    </citation>
    <scope>NUCLEOTIDE SEQUENCE</scope>
    <source>
        <strain evidence="2">MADBK_172401_WGS</strain>
        <tissue evidence="2">Digestive gland</tissue>
    </source>
</reference>
<dbReference type="Proteomes" id="UP000770661">
    <property type="component" value="Unassembled WGS sequence"/>
</dbReference>
<accession>A0A8J4XT77</accession>
<gene>
    <name evidence="2" type="ORF">GWK47_016664</name>
</gene>
<comment type="caution">
    <text evidence="2">The sequence shown here is derived from an EMBL/GenBank/DDBJ whole genome shotgun (WGS) entry which is preliminary data.</text>
</comment>
<protein>
    <submittedName>
        <fullName evidence="2">Uncharacterized protein</fullName>
    </submittedName>
</protein>